<organism evidence="1 2">
    <name type="scientific">Lobosporangium transversale</name>
    <dbReference type="NCBI Taxonomy" id="64571"/>
    <lineage>
        <taxon>Eukaryota</taxon>
        <taxon>Fungi</taxon>
        <taxon>Fungi incertae sedis</taxon>
        <taxon>Mucoromycota</taxon>
        <taxon>Mortierellomycotina</taxon>
        <taxon>Mortierellomycetes</taxon>
        <taxon>Mortierellales</taxon>
        <taxon>Mortierellaceae</taxon>
        <taxon>Lobosporangium</taxon>
    </lineage>
</organism>
<gene>
    <name evidence="1" type="ORF">BCR41DRAFT_316018</name>
</gene>
<dbReference type="InParanoid" id="A0A1Y2FWI5"/>
<dbReference type="GeneID" id="33563072"/>
<keyword evidence="2" id="KW-1185">Reference proteome</keyword>
<sequence length="290" mass="32094">MLHTDFDLSCILINEVESYGRTRAVDSHAEQTIWVKDVPKNTSVPKTVGKYKYKGIRPVTLQEKDGQRLVIGTFTCDILVTSCIRLDPGGKSAVSVGGDTRNFVIPEKESPKIRIFIDSERIRQCKRLMKGSPSKATFNKDVECLRQVRTKFDRLDTFDLSRCSGPMTNSILYQPYTIFTIVNSGSGRGGAFAAGFIFHQVGQAVIKKKKKAVLTRSDVLFSLTHCSSSQDFRAPLEAILGLFSESQKKISVIGNAELNVQLQKLAASLSSKISEENRKIGAGIVRLLTN</sequence>
<dbReference type="AlphaFoldDB" id="A0A1Y2FWI5"/>
<protein>
    <submittedName>
        <fullName evidence="1">Uncharacterized protein</fullName>
    </submittedName>
</protein>
<comment type="caution">
    <text evidence="1">The sequence shown here is derived from an EMBL/GenBank/DDBJ whole genome shotgun (WGS) entry which is preliminary data.</text>
</comment>
<dbReference type="STRING" id="64571.A0A1Y2FWI5"/>
<dbReference type="Proteomes" id="UP000193648">
    <property type="component" value="Unassembled WGS sequence"/>
</dbReference>
<evidence type="ECO:0000313" key="1">
    <source>
        <dbReference type="EMBL" id="ORY88364.1"/>
    </source>
</evidence>
<dbReference type="RefSeq" id="XP_021874990.1">
    <property type="nucleotide sequence ID" value="XM_022021228.1"/>
</dbReference>
<reference evidence="1 2" key="1">
    <citation type="submission" date="2016-07" db="EMBL/GenBank/DDBJ databases">
        <title>Pervasive Adenine N6-methylation of Active Genes in Fungi.</title>
        <authorList>
            <consortium name="DOE Joint Genome Institute"/>
            <person name="Mondo S.J."/>
            <person name="Dannebaum R.O."/>
            <person name="Kuo R.C."/>
            <person name="Labutti K."/>
            <person name="Haridas S."/>
            <person name="Kuo A."/>
            <person name="Salamov A."/>
            <person name="Ahrendt S.R."/>
            <person name="Lipzen A."/>
            <person name="Sullivan W."/>
            <person name="Andreopoulos W.B."/>
            <person name="Clum A."/>
            <person name="Lindquist E."/>
            <person name="Daum C."/>
            <person name="Ramamoorthy G.K."/>
            <person name="Gryganskyi A."/>
            <person name="Culley D."/>
            <person name="Magnuson J.K."/>
            <person name="James T.Y."/>
            <person name="O'Malley M.A."/>
            <person name="Stajich J.E."/>
            <person name="Spatafora J.W."/>
            <person name="Visel A."/>
            <person name="Grigoriev I.V."/>
        </authorList>
    </citation>
    <scope>NUCLEOTIDE SEQUENCE [LARGE SCALE GENOMIC DNA]</scope>
    <source>
        <strain evidence="1 2">NRRL 3116</strain>
    </source>
</reference>
<proteinExistence type="predicted"/>
<dbReference type="OrthoDB" id="2250876at2759"/>
<evidence type="ECO:0000313" key="2">
    <source>
        <dbReference type="Proteomes" id="UP000193648"/>
    </source>
</evidence>
<name>A0A1Y2FWI5_9FUNG</name>
<dbReference type="EMBL" id="MCFF01000137">
    <property type="protein sequence ID" value="ORY88364.1"/>
    <property type="molecule type" value="Genomic_DNA"/>
</dbReference>
<accession>A0A1Y2FWI5</accession>